<keyword evidence="8 17" id="KW-0812">Transmembrane</keyword>
<evidence type="ECO:0000256" key="12">
    <source>
        <dbReference type="ARBA" id="ARBA00023209"/>
    </source>
</evidence>
<evidence type="ECO:0000256" key="3">
    <source>
        <dbReference type="ARBA" id="ARBA00010441"/>
    </source>
</evidence>
<evidence type="ECO:0000256" key="7">
    <source>
        <dbReference type="ARBA" id="ARBA00022679"/>
    </source>
</evidence>
<comment type="pathway">
    <text evidence="2">Phospholipid metabolism; phosphatidylglycerol biosynthesis; phosphatidylglycerol from CDP-diacylglycerol: step 1/2.</text>
</comment>
<keyword evidence="6" id="KW-0444">Lipid biosynthesis</keyword>
<dbReference type="Proteomes" id="UP000016900">
    <property type="component" value="Chromosome"/>
</dbReference>
<evidence type="ECO:0000256" key="14">
    <source>
        <dbReference type="ARBA" id="ARBA00048586"/>
    </source>
</evidence>
<evidence type="ECO:0000256" key="2">
    <source>
        <dbReference type="ARBA" id="ARBA00005042"/>
    </source>
</evidence>
<dbReference type="InterPro" id="IPR048254">
    <property type="entry name" value="CDP_ALCOHOL_P_TRANSF_CS"/>
</dbReference>
<evidence type="ECO:0000256" key="11">
    <source>
        <dbReference type="ARBA" id="ARBA00023136"/>
    </source>
</evidence>
<evidence type="ECO:0000256" key="17">
    <source>
        <dbReference type="SAM" id="Phobius"/>
    </source>
</evidence>
<comment type="catalytic activity">
    <reaction evidence="14">
        <text>a CDP-1,2-diacyl-sn-glycerol + sn-glycerol 3-phosphate = a 1,2-diacyl-sn-glycero-3-phospho-(1'-sn-glycero-3'-phosphate) + CMP + H(+)</text>
        <dbReference type="Rhea" id="RHEA:12593"/>
        <dbReference type="ChEBI" id="CHEBI:15378"/>
        <dbReference type="ChEBI" id="CHEBI:57597"/>
        <dbReference type="ChEBI" id="CHEBI:58332"/>
        <dbReference type="ChEBI" id="CHEBI:60110"/>
        <dbReference type="ChEBI" id="CHEBI:60377"/>
        <dbReference type="EC" id="2.7.8.5"/>
    </reaction>
</comment>
<evidence type="ECO:0000256" key="15">
    <source>
        <dbReference type="NCBIfam" id="TIGR00560"/>
    </source>
</evidence>
<dbReference type="PATRIC" id="fig|1235990.3.peg.695"/>
<gene>
    <name evidence="18" type="primary">pgsA</name>
    <name evidence="18" type="ORF">HHS_06990</name>
</gene>
<dbReference type="PANTHER" id="PTHR14269:SF62">
    <property type="entry name" value="CDP-DIACYLGLYCEROL--GLYCEROL-3-PHOSPHATE 3-PHOSPHATIDYLTRANSFERASE 1, CHLOROPLASTIC"/>
    <property type="match status" value="1"/>
</dbReference>
<dbReference type="PROSITE" id="PS00379">
    <property type="entry name" value="CDP_ALCOHOL_P_TRANSF"/>
    <property type="match status" value="1"/>
</dbReference>
<feature type="transmembrane region" description="Helical" evidence="17">
    <location>
        <begin position="82"/>
        <end position="103"/>
    </location>
</feature>
<dbReference type="eggNOG" id="COG0558">
    <property type="taxonomic scope" value="Bacteria"/>
</dbReference>
<dbReference type="AlphaFoldDB" id="U3U8J5"/>
<dbReference type="GO" id="GO:0005886">
    <property type="term" value="C:plasma membrane"/>
    <property type="evidence" value="ECO:0007669"/>
    <property type="project" value="TreeGrafter"/>
</dbReference>
<keyword evidence="7 16" id="KW-0808">Transferase</keyword>
<comment type="subcellular location">
    <subcellularLocation>
        <location evidence="1">Membrane</location>
        <topology evidence="1">Multi-pass membrane protein</topology>
    </subcellularLocation>
</comment>
<dbReference type="STRING" id="1235990.BMSBPS_0333"/>
<dbReference type="InterPro" id="IPR004570">
    <property type="entry name" value="Phosphatidylglycerol_P_synth"/>
</dbReference>
<feature type="transmembrane region" description="Helical" evidence="17">
    <location>
        <begin position="109"/>
        <end position="130"/>
    </location>
</feature>
<evidence type="ECO:0000256" key="16">
    <source>
        <dbReference type="RuleBase" id="RU003750"/>
    </source>
</evidence>
<sequence>MLAAITDWLDGFLARRWKQTSRFGAFLDPVADKIMVSAALVVIVEYFHIWWITLPTAIIITREIIISALRQWMAVIGYRNNVAVLWIAKVKTILQMLSLFVLLWHPTTIFIVIGVIIFYVATTLTFLSMFRYFRAVCNDLLTILFRNIR</sequence>
<comment type="similarity">
    <text evidence="3 16">Belongs to the CDP-alcohol phosphatidyltransferase class-I family.</text>
</comment>
<dbReference type="InterPro" id="IPR000462">
    <property type="entry name" value="CDP-OH_P_trans"/>
</dbReference>
<evidence type="ECO:0000256" key="9">
    <source>
        <dbReference type="ARBA" id="ARBA00022989"/>
    </source>
</evidence>
<organism evidence="18 19">
    <name type="scientific">Candidatus Pantoea carbekii</name>
    <dbReference type="NCBI Taxonomy" id="1235990"/>
    <lineage>
        <taxon>Bacteria</taxon>
        <taxon>Pseudomonadati</taxon>
        <taxon>Pseudomonadota</taxon>
        <taxon>Gammaproteobacteria</taxon>
        <taxon>Enterobacterales</taxon>
        <taxon>Erwiniaceae</taxon>
        <taxon>Pantoea</taxon>
    </lineage>
</organism>
<dbReference type="Pfam" id="PF01066">
    <property type="entry name" value="CDP-OH_P_transf"/>
    <property type="match status" value="1"/>
</dbReference>
<evidence type="ECO:0000256" key="13">
    <source>
        <dbReference type="ARBA" id="ARBA00023264"/>
    </source>
</evidence>
<evidence type="ECO:0000256" key="5">
    <source>
        <dbReference type="ARBA" id="ARBA00014944"/>
    </source>
</evidence>
<keyword evidence="12" id="KW-0594">Phospholipid biosynthesis</keyword>
<accession>U3U8J5</accession>
<evidence type="ECO:0000313" key="18">
    <source>
        <dbReference type="EMBL" id="BAO00669.1"/>
    </source>
</evidence>
<dbReference type="EC" id="2.7.8.5" evidence="4 15"/>
<dbReference type="InterPro" id="IPR050324">
    <property type="entry name" value="CDP-alcohol_PTase-I"/>
</dbReference>
<dbReference type="Gene3D" id="1.20.120.1760">
    <property type="match status" value="1"/>
</dbReference>
<evidence type="ECO:0000256" key="6">
    <source>
        <dbReference type="ARBA" id="ARBA00022516"/>
    </source>
</evidence>
<keyword evidence="10" id="KW-0443">Lipid metabolism</keyword>
<dbReference type="InterPro" id="IPR043130">
    <property type="entry name" value="CDP-OH_PTrfase_TM_dom"/>
</dbReference>
<dbReference type="GO" id="GO:0008444">
    <property type="term" value="F:CDP-diacylglycerol-glycerol-3-phosphate 3-phosphatidyltransferase activity"/>
    <property type="evidence" value="ECO:0007669"/>
    <property type="project" value="UniProtKB-UniRule"/>
</dbReference>
<keyword evidence="19" id="KW-1185">Reference proteome</keyword>
<evidence type="ECO:0000256" key="1">
    <source>
        <dbReference type="ARBA" id="ARBA00004141"/>
    </source>
</evidence>
<feature type="transmembrane region" description="Helical" evidence="17">
    <location>
        <begin position="34"/>
        <end position="61"/>
    </location>
</feature>
<keyword evidence="9 17" id="KW-1133">Transmembrane helix</keyword>
<dbReference type="GO" id="GO:0046474">
    <property type="term" value="P:glycerophospholipid biosynthetic process"/>
    <property type="evidence" value="ECO:0007669"/>
    <property type="project" value="TreeGrafter"/>
</dbReference>
<protein>
    <recommendedName>
        <fullName evidence="5 15">CDP-diacylglycerol--glycerol-3-phosphate 3-phosphatidyltransferase</fullName>
        <ecNumber evidence="4 15">2.7.8.5</ecNumber>
    </recommendedName>
</protein>
<evidence type="ECO:0000256" key="10">
    <source>
        <dbReference type="ARBA" id="ARBA00023098"/>
    </source>
</evidence>
<evidence type="ECO:0000313" key="19">
    <source>
        <dbReference type="Proteomes" id="UP000016900"/>
    </source>
</evidence>
<dbReference type="KEGG" id="hhs:HHS_06990"/>
<keyword evidence="11 17" id="KW-0472">Membrane</keyword>
<evidence type="ECO:0000256" key="8">
    <source>
        <dbReference type="ARBA" id="ARBA00022692"/>
    </source>
</evidence>
<name>U3U8J5_9GAMM</name>
<dbReference type="NCBIfam" id="TIGR00560">
    <property type="entry name" value="pgsA"/>
    <property type="match status" value="1"/>
</dbReference>
<evidence type="ECO:0000256" key="4">
    <source>
        <dbReference type="ARBA" id="ARBA00013170"/>
    </source>
</evidence>
<proteinExistence type="inferred from homology"/>
<dbReference type="EMBL" id="AP012554">
    <property type="protein sequence ID" value="BAO00669.1"/>
    <property type="molecule type" value="Genomic_DNA"/>
</dbReference>
<dbReference type="PANTHER" id="PTHR14269">
    <property type="entry name" value="CDP-DIACYLGLYCEROL--GLYCEROL-3-PHOSPHATE 3-PHOSPHATIDYLTRANSFERASE-RELATED"/>
    <property type="match status" value="1"/>
</dbReference>
<keyword evidence="13" id="KW-1208">Phospholipid metabolism</keyword>
<reference evidence="18 19" key="1">
    <citation type="submission" date="2012-10" db="EMBL/GenBank/DDBJ databases">
        <title>Genome sequence of the symbiont of the pentatomidae stink bug Halyomorpha halys.</title>
        <authorList>
            <person name="Kobayashi H."/>
            <person name="Fujii-Muramatsu R."/>
            <person name="Takeishi K."/>
            <person name="Noda H."/>
        </authorList>
    </citation>
    <scope>NUCLEOTIDE SEQUENCE [LARGE SCALE GENOMIC DNA]</scope>
</reference>
<dbReference type="PIRSF" id="PIRSF000847">
    <property type="entry name" value="Phos_ph_gly_syn"/>
    <property type="match status" value="1"/>
</dbReference>